<gene>
    <name evidence="2" type="ORF">B296_00057901</name>
</gene>
<sequence length="91" mass="9407">MPPRCKRATGAEVHASAPLELGGARKGSGPEWRPAVGPGLLTGSGGQDVDADVALLTLHRRVLVSIVGGARDEAGWKQPWRMGGPSRPSST</sequence>
<feature type="region of interest" description="Disordered" evidence="1">
    <location>
        <begin position="1"/>
        <end position="47"/>
    </location>
</feature>
<organism evidence="2 3">
    <name type="scientific">Ensete ventricosum</name>
    <name type="common">Abyssinian banana</name>
    <name type="synonym">Musa ensete</name>
    <dbReference type="NCBI Taxonomy" id="4639"/>
    <lineage>
        <taxon>Eukaryota</taxon>
        <taxon>Viridiplantae</taxon>
        <taxon>Streptophyta</taxon>
        <taxon>Embryophyta</taxon>
        <taxon>Tracheophyta</taxon>
        <taxon>Spermatophyta</taxon>
        <taxon>Magnoliopsida</taxon>
        <taxon>Liliopsida</taxon>
        <taxon>Zingiberales</taxon>
        <taxon>Musaceae</taxon>
        <taxon>Ensete</taxon>
    </lineage>
</organism>
<comment type="caution">
    <text evidence="2">The sequence shown here is derived from an EMBL/GenBank/DDBJ whole genome shotgun (WGS) entry which is preliminary data.</text>
</comment>
<evidence type="ECO:0000313" key="2">
    <source>
        <dbReference type="EMBL" id="RRT33686.1"/>
    </source>
</evidence>
<evidence type="ECO:0000313" key="3">
    <source>
        <dbReference type="Proteomes" id="UP000287651"/>
    </source>
</evidence>
<dbReference type="AlphaFoldDB" id="A0A426X2I7"/>
<name>A0A426X2I7_ENSVE</name>
<dbReference type="Proteomes" id="UP000287651">
    <property type="component" value="Unassembled WGS sequence"/>
</dbReference>
<proteinExistence type="predicted"/>
<reference evidence="2 3" key="1">
    <citation type="journal article" date="2014" name="Agronomy (Basel)">
        <title>A Draft Genome Sequence for Ensete ventricosum, the Drought-Tolerant Tree Against Hunger.</title>
        <authorList>
            <person name="Harrison J."/>
            <person name="Moore K.A."/>
            <person name="Paszkiewicz K."/>
            <person name="Jones T."/>
            <person name="Grant M."/>
            <person name="Ambacheew D."/>
            <person name="Muzemil S."/>
            <person name="Studholme D.J."/>
        </authorList>
    </citation>
    <scope>NUCLEOTIDE SEQUENCE [LARGE SCALE GENOMIC DNA]</scope>
</reference>
<protein>
    <submittedName>
        <fullName evidence="2">Uncharacterized protein</fullName>
    </submittedName>
</protein>
<dbReference type="EMBL" id="AMZH03028436">
    <property type="protein sequence ID" value="RRT33686.1"/>
    <property type="molecule type" value="Genomic_DNA"/>
</dbReference>
<accession>A0A426X2I7</accession>
<evidence type="ECO:0000256" key="1">
    <source>
        <dbReference type="SAM" id="MobiDB-lite"/>
    </source>
</evidence>